<dbReference type="AlphaFoldDB" id="A0A9Q0LV90"/>
<evidence type="ECO:0000313" key="3">
    <source>
        <dbReference type="Proteomes" id="UP001149090"/>
    </source>
</evidence>
<dbReference type="Proteomes" id="UP001149090">
    <property type="component" value="Unassembled WGS sequence"/>
</dbReference>
<evidence type="ECO:0000313" key="2">
    <source>
        <dbReference type="EMBL" id="KAJ5077915.1"/>
    </source>
</evidence>
<dbReference type="EMBL" id="JAPDFW010000056">
    <property type="protein sequence ID" value="KAJ5077915.1"/>
    <property type="molecule type" value="Genomic_DNA"/>
</dbReference>
<protein>
    <submittedName>
        <fullName evidence="2">Uncharacterized protein</fullName>
    </submittedName>
</protein>
<keyword evidence="1" id="KW-0175">Coiled coil</keyword>
<evidence type="ECO:0000256" key="1">
    <source>
        <dbReference type="SAM" id="Coils"/>
    </source>
</evidence>
<name>A0A9Q0LV90_ANAIG</name>
<feature type="coiled-coil region" evidence="1">
    <location>
        <begin position="59"/>
        <end position="86"/>
    </location>
</feature>
<accession>A0A9Q0LV90</accession>
<comment type="caution">
    <text evidence="2">The sequence shown here is derived from an EMBL/GenBank/DDBJ whole genome shotgun (WGS) entry which is preliminary data.</text>
</comment>
<keyword evidence="3" id="KW-1185">Reference proteome</keyword>
<reference evidence="2" key="1">
    <citation type="submission" date="2022-10" db="EMBL/GenBank/DDBJ databases">
        <title>Novel sulphate-reducing endosymbionts in the free-living metamonad Anaeramoeba.</title>
        <authorList>
            <person name="Jerlstrom-Hultqvist J."/>
            <person name="Cepicka I."/>
            <person name="Gallot-Lavallee L."/>
            <person name="Salas-Leiva D."/>
            <person name="Curtis B.A."/>
            <person name="Zahonova K."/>
            <person name="Pipaliya S."/>
            <person name="Dacks J."/>
            <person name="Roger A.J."/>
        </authorList>
    </citation>
    <scope>NUCLEOTIDE SEQUENCE</scope>
    <source>
        <strain evidence="2">BMAN</strain>
    </source>
</reference>
<sequence>MEIDFKKEYQKLLNIIKEEEQNNSILNTKFNLKEIIEQNNFFEMCLLFLSKFETWIPEKEIKSNEKNQLKERFDEKEINLAIQKGNAHPKQFIYYIFIFLKDSIKKNKEIILEKEQKSLQNLIALPVIKILCGSVYNRQILFEFKIFDTLLEMIKLIKILFDLLQKLKESNPLLSIYYLYNAQFISLGIIEILKKYLTTISVSPQKIFEMIKKLGLISSLVEFWGIELETRKSFIFTPNQYLIQSRILEILEIAYPNNLLNTKDKFELVLCLLDLFRYPKFSLPYLGIYDNKNQNQNENENRK</sequence>
<proteinExistence type="predicted"/>
<organism evidence="2 3">
    <name type="scientific">Anaeramoeba ignava</name>
    <name type="common">Anaerobic marine amoeba</name>
    <dbReference type="NCBI Taxonomy" id="1746090"/>
    <lineage>
        <taxon>Eukaryota</taxon>
        <taxon>Metamonada</taxon>
        <taxon>Anaeramoebidae</taxon>
        <taxon>Anaeramoeba</taxon>
    </lineage>
</organism>
<gene>
    <name evidence="2" type="ORF">M0811_05605</name>
</gene>